<dbReference type="EMBL" id="KB291932">
    <property type="protein sequence ID" value="ELU18432.1"/>
    <property type="molecule type" value="Genomic_DNA"/>
</dbReference>
<accession>R7VIP9</accession>
<evidence type="ECO:0000313" key="2">
    <source>
        <dbReference type="EMBL" id="ELU18432.1"/>
    </source>
</evidence>
<evidence type="ECO:0000313" key="4">
    <source>
        <dbReference type="Proteomes" id="UP000014760"/>
    </source>
</evidence>
<evidence type="ECO:0000313" key="3">
    <source>
        <dbReference type="EnsemblMetazoa" id="CapteP185050"/>
    </source>
</evidence>
<name>R7VIP9_CAPTE</name>
<proteinExistence type="predicted"/>
<feature type="chain" id="PRO_5008789087" description="Spondin domain-containing protein" evidence="1">
    <location>
        <begin position="20"/>
        <end position="148"/>
    </location>
</feature>
<dbReference type="AlphaFoldDB" id="R7VIP9"/>
<reference evidence="3" key="3">
    <citation type="submission" date="2015-06" db="UniProtKB">
        <authorList>
            <consortium name="EnsemblMetazoa"/>
        </authorList>
    </citation>
    <scope>IDENTIFICATION</scope>
</reference>
<reference evidence="2 4" key="2">
    <citation type="journal article" date="2013" name="Nature">
        <title>Insights into bilaterian evolution from three spiralian genomes.</title>
        <authorList>
            <person name="Simakov O."/>
            <person name="Marletaz F."/>
            <person name="Cho S.J."/>
            <person name="Edsinger-Gonzales E."/>
            <person name="Havlak P."/>
            <person name="Hellsten U."/>
            <person name="Kuo D.H."/>
            <person name="Larsson T."/>
            <person name="Lv J."/>
            <person name="Arendt D."/>
            <person name="Savage R."/>
            <person name="Osoegawa K."/>
            <person name="de Jong P."/>
            <person name="Grimwood J."/>
            <person name="Chapman J.A."/>
            <person name="Shapiro H."/>
            <person name="Aerts A."/>
            <person name="Otillar R.P."/>
            <person name="Terry A.Y."/>
            <person name="Boore J.L."/>
            <person name="Grigoriev I.V."/>
            <person name="Lindberg D.R."/>
            <person name="Seaver E.C."/>
            <person name="Weisblat D.A."/>
            <person name="Putnam N.H."/>
            <person name="Rokhsar D.S."/>
        </authorList>
    </citation>
    <scope>NUCLEOTIDE SEQUENCE</scope>
    <source>
        <strain evidence="2 4">I ESC-2004</strain>
    </source>
</reference>
<dbReference type="EnsemblMetazoa" id="CapteT185050">
    <property type="protein sequence ID" value="CapteP185050"/>
    <property type="gene ID" value="CapteG185050"/>
</dbReference>
<evidence type="ECO:0008006" key="5">
    <source>
        <dbReference type="Google" id="ProtNLM"/>
    </source>
</evidence>
<keyword evidence="4" id="KW-1185">Reference proteome</keyword>
<dbReference type="EMBL" id="AMQN01016306">
    <property type="status" value="NOT_ANNOTATED_CDS"/>
    <property type="molecule type" value="Genomic_DNA"/>
</dbReference>
<keyword evidence="1" id="KW-0732">Signal</keyword>
<dbReference type="HOGENOM" id="CLU_1760504_0_0_1"/>
<feature type="signal peptide" evidence="1">
    <location>
        <begin position="1"/>
        <end position="19"/>
    </location>
</feature>
<protein>
    <recommendedName>
        <fullName evidence="5">Spondin domain-containing protein</fullName>
    </recommendedName>
</protein>
<evidence type="ECO:0000256" key="1">
    <source>
        <dbReference type="SAM" id="SignalP"/>
    </source>
</evidence>
<sequence>MDTILLSVVFLVIADWTMSDYLPGLDLDIPSDICLHAWDYNAEDDSVAAGSVYPSPYTITTNVSTYIAGQAVKDVTRGQNKPSRSAVDGPRREDIVCRMYMIRTLLVTPKTQPHISLYDIRINMFSSYDIAQYMLIQNPSRDISCRTQ</sequence>
<dbReference type="Proteomes" id="UP000014760">
    <property type="component" value="Unassembled WGS sequence"/>
</dbReference>
<organism evidence="2">
    <name type="scientific">Capitella teleta</name>
    <name type="common">Polychaete worm</name>
    <dbReference type="NCBI Taxonomy" id="283909"/>
    <lineage>
        <taxon>Eukaryota</taxon>
        <taxon>Metazoa</taxon>
        <taxon>Spiralia</taxon>
        <taxon>Lophotrochozoa</taxon>
        <taxon>Annelida</taxon>
        <taxon>Polychaeta</taxon>
        <taxon>Sedentaria</taxon>
        <taxon>Scolecida</taxon>
        <taxon>Capitellidae</taxon>
        <taxon>Capitella</taxon>
    </lineage>
</organism>
<reference evidence="4" key="1">
    <citation type="submission" date="2012-12" db="EMBL/GenBank/DDBJ databases">
        <authorList>
            <person name="Hellsten U."/>
            <person name="Grimwood J."/>
            <person name="Chapman J.A."/>
            <person name="Shapiro H."/>
            <person name="Aerts A."/>
            <person name="Otillar R.P."/>
            <person name="Terry A.Y."/>
            <person name="Boore J.L."/>
            <person name="Simakov O."/>
            <person name="Marletaz F."/>
            <person name="Cho S.-J."/>
            <person name="Edsinger-Gonzales E."/>
            <person name="Havlak P."/>
            <person name="Kuo D.-H."/>
            <person name="Larsson T."/>
            <person name="Lv J."/>
            <person name="Arendt D."/>
            <person name="Savage R."/>
            <person name="Osoegawa K."/>
            <person name="de Jong P."/>
            <person name="Lindberg D.R."/>
            <person name="Seaver E.C."/>
            <person name="Weisblat D.A."/>
            <person name="Putnam N.H."/>
            <person name="Grigoriev I.V."/>
            <person name="Rokhsar D.S."/>
        </authorList>
    </citation>
    <scope>NUCLEOTIDE SEQUENCE</scope>
    <source>
        <strain evidence="4">I ESC-2004</strain>
    </source>
</reference>
<gene>
    <name evidence="2" type="ORF">CAPTEDRAFT_185050</name>
</gene>